<dbReference type="Pfam" id="PF00345">
    <property type="entry name" value="PapD_N"/>
    <property type="match status" value="1"/>
</dbReference>
<keyword evidence="3" id="KW-0732">Signal</keyword>
<dbReference type="PRINTS" id="PR00969">
    <property type="entry name" value="CHAPERONPILI"/>
</dbReference>
<accession>A0ABS1ZLS0</accession>
<feature type="domain" description="Pili assembly chaperone C-terminal" evidence="7">
    <location>
        <begin position="175"/>
        <end position="235"/>
    </location>
</feature>
<dbReference type="InterPro" id="IPR001829">
    <property type="entry name" value="Pili_assmbl_chaperone_bac"/>
</dbReference>
<evidence type="ECO:0000256" key="2">
    <source>
        <dbReference type="ARBA" id="ARBA00007399"/>
    </source>
</evidence>
<gene>
    <name evidence="8" type="ORF">GYN02_19825</name>
</gene>
<dbReference type="SUPFAM" id="SSF49354">
    <property type="entry name" value="PapD-like"/>
    <property type="match status" value="1"/>
</dbReference>
<dbReference type="PANTHER" id="PTHR30251">
    <property type="entry name" value="PILUS ASSEMBLY CHAPERONE"/>
    <property type="match status" value="1"/>
</dbReference>
<dbReference type="InterPro" id="IPR013783">
    <property type="entry name" value="Ig-like_fold"/>
</dbReference>
<keyword evidence="4" id="KW-0574">Periplasm</keyword>
<dbReference type="InterPro" id="IPR050643">
    <property type="entry name" value="Periplasmic_pilus_chap"/>
</dbReference>
<dbReference type="Pfam" id="PF02753">
    <property type="entry name" value="PapD_C"/>
    <property type="match status" value="1"/>
</dbReference>
<dbReference type="SUPFAM" id="SSF49584">
    <property type="entry name" value="Periplasmic chaperone C-domain"/>
    <property type="match status" value="1"/>
</dbReference>
<name>A0ABS1ZLS0_9PSED</name>
<dbReference type="InterPro" id="IPR016148">
    <property type="entry name" value="Pili_assmbl_chaperone_C"/>
</dbReference>
<keyword evidence="9" id="KW-1185">Reference proteome</keyword>
<dbReference type="EMBL" id="JAAEBW010000014">
    <property type="protein sequence ID" value="MBM1197415.1"/>
    <property type="molecule type" value="Genomic_DNA"/>
</dbReference>
<dbReference type="InterPro" id="IPR036316">
    <property type="entry name" value="Pili_assmbl_chap_C_dom_sf"/>
</dbReference>
<sequence length="242" mass="26216">MTCLKRLALSVGVLIGVTVAQNALASVVMSGTRVIYPASIREKALQLTSHDAYPNLVQIWVDKGDPASTPQTADAPFIASPQIFRMNPKAGQIVRLVYTGKDLPQDRESVFYINFMQMPALKAHDMDANKLMLTVSSRMKVFYRPESIAGNPQDITKSMTFKLQGSGSNLSVSAENNSGYHAVIREANLLVGGKPVNVAKAVMIAPYSNAQWPVKGANAGNQLRLTLVNDYGADVTTDLPLH</sequence>
<dbReference type="InterPro" id="IPR008962">
    <property type="entry name" value="PapD-like_sf"/>
</dbReference>
<evidence type="ECO:0000256" key="4">
    <source>
        <dbReference type="ARBA" id="ARBA00022764"/>
    </source>
</evidence>
<evidence type="ECO:0000256" key="1">
    <source>
        <dbReference type="ARBA" id="ARBA00004418"/>
    </source>
</evidence>
<evidence type="ECO:0000259" key="6">
    <source>
        <dbReference type="Pfam" id="PF00345"/>
    </source>
</evidence>
<comment type="subcellular location">
    <subcellularLocation>
        <location evidence="1">Periplasm</location>
    </subcellularLocation>
</comment>
<protein>
    <submittedName>
        <fullName evidence="8">Molecular chaperone</fullName>
    </submittedName>
</protein>
<dbReference type="PANTHER" id="PTHR30251:SF25">
    <property type="entry name" value="FIMBRIAE CHAPARONE"/>
    <property type="match status" value="1"/>
</dbReference>
<organism evidence="8 9">
    <name type="scientific">Pseudomonas weihenstephanensis</name>
    <dbReference type="NCBI Taxonomy" id="1608994"/>
    <lineage>
        <taxon>Bacteria</taxon>
        <taxon>Pseudomonadati</taxon>
        <taxon>Pseudomonadota</taxon>
        <taxon>Gammaproteobacteria</taxon>
        <taxon>Pseudomonadales</taxon>
        <taxon>Pseudomonadaceae</taxon>
        <taxon>Pseudomonas</taxon>
    </lineage>
</organism>
<dbReference type="Gene3D" id="2.60.40.10">
    <property type="entry name" value="Immunoglobulins"/>
    <property type="match status" value="2"/>
</dbReference>
<evidence type="ECO:0000256" key="3">
    <source>
        <dbReference type="ARBA" id="ARBA00022729"/>
    </source>
</evidence>
<evidence type="ECO:0000256" key="5">
    <source>
        <dbReference type="ARBA" id="ARBA00023186"/>
    </source>
</evidence>
<evidence type="ECO:0000313" key="8">
    <source>
        <dbReference type="EMBL" id="MBM1197415.1"/>
    </source>
</evidence>
<reference evidence="8 9" key="1">
    <citation type="submission" date="2020-01" db="EMBL/GenBank/DDBJ databases">
        <title>Comparative genomics of meat spoilage bacteria.</title>
        <authorList>
            <person name="Hilgarth M."/>
            <person name="Vogel R.F."/>
        </authorList>
    </citation>
    <scope>NUCLEOTIDE SEQUENCE [LARGE SCALE GENOMIC DNA]</scope>
    <source>
        <strain evidence="8 9">TMW2.2077</strain>
    </source>
</reference>
<dbReference type="RefSeq" id="WP_059762408.1">
    <property type="nucleotide sequence ID" value="NZ_JAAEBW010000014.1"/>
</dbReference>
<dbReference type="InterPro" id="IPR016147">
    <property type="entry name" value="Pili_assmbl_chaperone_N"/>
</dbReference>
<comment type="caution">
    <text evidence="8">The sequence shown here is derived from an EMBL/GenBank/DDBJ whole genome shotgun (WGS) entry which is preliminary data.</text>
</comment>
<feature type="domain" description="Pili assembly chaperone N-terminal" evidence="6">
    <location>
        <begin position="26"/>
        <end position="148"/>
    </location>
</feature>
<comment type="similarity">
    <text evidence="2">Belongs to the periplasmic pilus chaperone family.</text>
</comment>
<proteinExistence type="inferred from homology"/>
<evidence type="ECO:0000313" key="9">
    <source>
        <dbReference type="Proteomes" id="UP000809529"/>
    </source>
</evidence>
<evidence type="ECO:0000259" key="7">
    <source>
        <dbReference type="Pfam" id="PF02753"/>
    </source>
</evidence>
<dbReference type="Proteomes" id="UP000809529">
    <property type="component" value="Unassembled WGS sequence"/>
</dbReference>
<keyword evidence="5" id="KW-0143">Chaperone</keyword>